<dbReference type="Pfam" id="PF04031">
    <property type="entry name" value="Las1"/>
    <property type="match status" value="1"/>
</dbReference>
<proteinExistence type="predicted"/>
<dbReference type="GO" id="GO:0000470">
    <property type="term" value="P:maturation of LSU-rRNA"/>
    <property type="evidence" value="ECO:0007669"/>
    <property type="project" value="TreeGrafter"/>
</dbReference>
<dbReference type="InParanoid" id="A0A409VCE5"/>
<keyword evidence="2" id="KW-1185">Reference proteome</keyword>
<dbReference type="PANTHER" id="PTHR15002">
    <property type="entry name" value="RIBOSOMAL BIOGENESIS PROTEIN LAS1L"/>
    <property type="match status" value="1"/>
</dbReference>
<dbReference type="GO" id="GO:0004519">
    <property type="term" value="F:endonuclease activity"/>
    <property type="evidence" value="ECO:0007669"/>
    <property type="project" value="InterPro"/>
</dbReference>
<sequence>MRLPRRVPWASLAELEEICAAIYADENDLDAKVFAINRISAWRTVTSLPHALESALALLVVLVHDKKQIYLTALQLRQSYATAILRLVNGLVDPLQVGTYARPITSIAQQLGLPGWLVELRHASTHEDLPSLDLLREATRQSLSWLLQNYFLPILNPVSNSLQSLPALRPLMPLLKLYKSTMKTVTKDLSLHSRYRPKIVAILRDIERWISEAKVSANIVAGDPDGSDVDFKEIWALERFCEGLIEKGMLVPLSKKCAVPRFLKQAVKLTDIYRKRQYSESELLPSRSSVASWSHLLDHLHGIHPDFFSVLSRQLTSTLMQADPDTEEAKLDPTYRAYIACWILWIVEASRNSPPASLEIKKQVLSSLVKGFNHGTMPQLSQSMYVFHDFDR</sequence>
<dbReference type="GO" id="GO:0090730">
    <property type="term" value="C:Las1 complex"/>
    <property type="evidence" value="ECO:0007669"/>
    <property type="project" value="InterPro"/>
</dbReference>
<reference evidence="1 2" key="1">
    <citation type="journal article" date="2018" name="Evol. Lett.">
        <title>Horizontal gene cluster transfer increased hallucinogenic mushroom diversity.</title>
        <authorList>
            <person name="Reynolds H.T."/>
            <person name="Vijayakumar V."/>
            <person name="Gluck-Thaler E."/>
            <person name="Korotkin H.B."/>
            <person name="Matheny P.B."/>
            <person name="Slot J.C."/>
        </authorList>
    </citation>
    <scope>NUCLEOTIDE SEQUENCE [LARGE SCALE GENOMIC DNA]</scope>
    <source>
        <strain evidence="1 2">SRW20</strain>
    </source>
</reference>
<evidence type="ECO:0008006" key="3">
    <source>
        <dbReference type="Google" id="ProtNLM"/>
    </source>
</evidence>
<dbReference type="AlphaFoldDB" id="A0A409VCE5"/>
<gene>
    <name evidence="1" type="ORF">CVT26_002698</name>
</gene>
<dbReference type="GO" id="GO:0000460">
    <property type="term" value="P:maturation of 5.8S rRNA"/>
    <property type="evidence" value="ECO:0007669"/>
    <property type="project" value="TreeGrafter"/>
</dbReference>
<protein>
    <recommendedName>
        <fullName evidence="3">Las1-domain-containing protein</fullName>
    </recommendedName>
</protein>
<dbReference type="FunCoup" id="A0A409VCE5">
    <property type="interactions" value="7"/>
</dbReference>
<dbReference type="EMBL" id="NHYE01005663">
    <property type="protein sequence ID" value="PPQ64754.1"/>
    <property type="molecule type" value="Genomic_DNA"/>
</dbReference>
<dbReference type="STRING" id="231916.A0A409VCE5"/>
<evidence type="ECO:0000313" key="2">
    <source>
        <dbReference type="Proteomes" id="UP000284706"/>
    </source>
</evidence>
<dbReference type="OrthoDB" id="10263222at2759"/>
<organism evidence="1 2">
    <name type="scientific">Gymnopilus dilepis</name>
    <dbReference type="NCBI Taxonomy" id="231916"/>
    <lineage>
        <taxon>Eukaryota</taxon>
        <taxon>Fungi</taxon>
        <taxon>Dikarya</taxon>
        <taxon>Basidiomycota</taxon>
        <taxon>Agaricomycotina</taxon>
        <taxon>Agaricomycetes</taxon>
        <taxon>Agaricomycetidae</taxon>
        <taxon>Agaricales</taxon>
        <taxon>Agaricineae</taxon>
        <taxon>Hymenogastraceae</taxon>
        <taxon>Gymnopilus</taxon>
    </lineage>
</organism>
<accession>A0A409VCE5</accession>
<name>A0A409VCE5_9AGAR</name>
<dbReference type="Proteomes" id="UP000284706">
    <property type="component" value="Unassembled WGS sequence"/>
</dbReference>
<dbReference type="InterPro" id="IPR007174">
    <property type="entry name" value="Las1"/>
</dbReference>
<dbReference type="PANTHER" id="PTHR15002:SF0">
    <property type="entry name" value="RIBOSOMAL BIOGENESIS PROTEIN LAS1L"/>
    <property type="match status" value="1"/>
</dbReference>
<dbReference type="GO" id="GO:0030687">
    <property type="term" value="C:preribosome, large subunit precursor"/>
    <property type="evidence" value="ECO:0007669"/>
    <property type="project" value="TreeGrafter"/>
</dbReference>
<comment type="caution">
    <text evidence="1">The sequence shown here is derived from an EMBL/GenBank/DDBJ whole genome shotgun (WGS) entry which is preliminary data.</text>
</comment>
<evidence type="ECO:0000313" key="1">
    <source>
        <dbReference type="EMBL" id="PPQ64754.1"/>
    </source>
</evidence>